<dbReference type="EMBL" id="LBJM01000031">
    <property type="protein sequence ID" value="RXH40850.1"/>
    <property type="molecule type" value="Genomic_DNA"/>
</dbReference>
<dbReference type="AlphaFoldDB" id="A0A4Q0SPS0"/>
<protein>
    <submittedName>
        <fullName evidence="1">Uncharacterized protein</fullName>
    </submittedName>
</protein>
<reference evidence="1 2" key="1">
    <citation type="submission" date="2015-04" db="EMBL/GenBank/DDBJ databases">
        <title>Comparative genomics of rhizobia nodulating Arachis hypogaea in China.</title>
        <authorList>
            <person name="Li Y."/>
        </authorList>
    </citation>
    <scope>NUCLEOTIDE SEQUENCE [LARGE SCALE GENOMIC DNA]</scope>
    <source>
        <strain evidence="1 2">CCBAU 51787</strain>
    </source>
</reference>
<evidence type="ECO:0000313" key="2">
    <source>
        <dbReference type="Proteomes" id="UP000290565"/>
    </source>
</evidence>
<name>A0A4Q0SPS0_9BRAD</name>
<gene>
    <name evidence="1" type="ORF">XH94_10920</name>
</gene>
<accession>A0A4Q0SPS0</accession>
<comment type="caution">
    <text evidence="1">The sequence shown here is derived from an EMBL/GenBank/DDBJ whole genome shotgun (WGS) entry which is preliminary data.</text>
</comment>
<organism evidence="1 2">
    <name type="scientific">Bradyrhizobium zhanjiangense</name>
    <dbReference type="NCBI Taxonomy" id="1325107"/>
    <lineage>
        <taxon>Bacteria</taxon>
        <taxon>Pseudomonadati</taxon>
        <taxon>Pseudomonadota</taxon>
        <taxon>Alphaproteobacteria</taxon>
        <taxon>Hyphomicrobiales</taxon>
        <taxon>Nitrobacteraceae</taxon>
        <taxon>Bradyrhizobium</taxon>
    </lineage>
</organism>
<evidence type="ECO:0000313" key="1">
    <source>
        <dbReference type="EMBL" id="RXH40850.1"/>
    </source>
</evidence>
<dbReference type="Proteomes" id="UP000290565">
    <property type="component" value="Unassembled WGS sequence"/>
</dbReference>
<sequence length="72" mass="8039">MSKASILLRRRLNVRQVALSENSGNEFVAHNLLHNKSHKLGAGDSALLCCLLQIFIVQRNDDIFDGHKCVPL</sequence>
<proteinExistence type="predicted"/>